<sequence>MIEDQPAVEGDGQQEAVVGDENGGNDNVDGDVEEEVVVEIDNESPNNVDGVTREEVVVEVDIEAQDNVNGVGEEDLVDNDEAYEDPGVECEIEAEHVVGDGEEEVGGEDHVVECEVEAEDIVGDGEEELGGETNNDEDDEYEVSSWTESEGDVMNEDELYDVRIDRDDMENELYECIAARQCIAENPEIASGGMSRLAGLQHRQAVSGNFQKSDRIQRKLKNAHSNHPI</sequence>
<evidence type="ECO:0000256" key="1">
    <source>
        <dbReference type="SAM" id="MobiDB-lite"/>
    </source>
</evidence>
<accession>A0A4D6NEC0</accession>
<proteinExistence type="predicted"/>
<feature type="region of interest" description="Disordered" evidence="1">
    <location>
        <begin position="207"/>
        <end position="229"/>
    </location>
</feature>
<dbReference type="Proteomes" id="UP000501690">
    <property type="component" value="Linkage Group LG10"/>
</dbReference>
<evidence type="ECO:0000313" key="3">
    <source>
        <dbReference type="Proteomes" id="UP000501690"/>
    </source>
</evidence>
<evidence type="ECO:0000313" key="2">
    <source>
        <dbReference type="EMBL" id="QCE10909.1"/>
    </source>
</evidence>
<keyword evidence="3" id="KW-1185">Reference proteome</keyword>
<gene>
    <name evidence="2" type="ORF">DEO72_LG10g2142</name>
</gene>
<feature type="compositionally biased region" description="Basic residues" evidence="1">
    <location>
        <begin position="218"/>
        <end position="229"/>
    </location>
</feature>
<feature type="region of interest" description="Disordered" evidence="1">
    <location>
        <begin position="123"/>
        <end position="151"/>
    </location>
</feature>
<protein>
    <submittedName>
        <fullName evidence="2">Uncharacterized protein</fullName>
    </submittedName>
</protein>
<feature type="compositionally biased region" description="Acidic residues" evidence="1">
    <location>
        <begin position="123"/>
        <end position="142"/>
    </location>
</feature>
<name>A0A4D6NEC0_VIGUN</name>
<dbReference type="AlphaFoldDB" id="A0A4D6NEC0"/>
<feature type="compositionally biased region" description="Low complexity" evidence="1">
    <location>
        <begin position="17"/>
        <end position="27"/>
    </location>
</feature>
<organism evidence="2 3">
    <name type="scientific">Vigna unguiculata</name>
    <name type="common">Cowpea</name>
    <dbReference type="NCBI Taxonomy" id="3917"/>
    <lineage>
        <taxon>Eukaryota</taxon>
        <taxon>Viridiplantae</taxon>
        <taxon>Streptophyta</taxon>
        <taxon>Embryophyta</taxon>
        <taxon>Tracheophyta</taxon>
        <taxon>Spermatophyta</taxon>
        <taxon>Magnoliopsida</taxon>
        <taxon>eudicotyledons</taxon>
        <taxon>Gunneridae</taxon>
        <taxon>Pentapetalae</taxon>
        <taxon>rosids</taxon>
        <taxon>fabids</taxon>
        <taxon>Fabales</taxon>
        <taxon>Fabaceae</taxon>
        <taxon>Papilionoideae</taxon>
        <taxon>50 kb inversion clade</taxon>
        <taxon>NPAAA clade</taxon>
        <taxon>indigoferoid/millettioid clade</taxon>
        <taxon>Phaseoleae</taxon>
        <taxon>Vigna</taxon>
    </lineage>
</organism>
<reference evidence="2 3" key="1">
    <citation type="submission" date="2019-04" db="EMBL/GenBank/DDBJ databases">
        <title>An improved genome assembly and genetic linkage map for asparagus bean, Vigna unguiculata ssp. sesquipedialis.</title>
        <authorList>
            <person name="Xia Q."/>
            <person name="Zhang R."/>
            <person name="Dong Y."/>
        </authorList>
    </citation>
    <scope>NUCLEOTIDE SEQUENCE [LARGE SCALE GENOMIC DNA]</scope>
    <source>
        <tissue evidence="2">Leaf</tissue>
    </source>
</reference>
<feature type="region of interest" description="Disordered" evidence="1">
    <location>
        <begin position="1"/>
        <end position="30"/>
    </location>
</feature>
<dbReference type="EMBL" id="CP039354">
    <property type="protein sequence ID" value="QCE10909.1"/>
    <property type="molecule type" value="Genomic_DNA"/>
</dbReference>